<accession>A0A5M3Z013</accession>
<dbReference type="InterPro" id="IPR051911">
    <property type="entry name" value="SDR_oxidoreductase"/>
</dbReference>
<reference evidence="5 6" key="1">
    <citation type="submission" date="2020-01" db="EMBL/GenBank/DDBJ databases">
        <title>Aspergillus terreus IFO 6365 whole genome shotgun sequence.</title>
        <authorList>
            <person name="Kanamasa S."/>
            <person name="Takahashi H."/>
        </authorList>
    </citation>
    <scope>NUCLEOTIDE SEQUENCE [LARGE SCALE GENOMIC DNA]</scope>
    <source>
        <strain evidence="5 6">IFO 6365</strain>
    </source>
</reference>
<dbReference type="PRINTS" id="PR00080">
    <property type="entry name" value="SDRFAMILY"/>
</dbReference>
<keyword evidence="6" id="KW-1185">Reference proteome</keyword>
<dbReference type="InterPro" id="IPR020904">
    <property type="entry name" value="Sc_DH/Rdtase_CS"/>
</dbReference>
<comment type="similarity">
    <text evidence="1 4">Belongs to the short-chain dehydrogenases/reductases (SDR) family.</text>
</comment>
<evidence type="ECO:0000313" key="6">
    <source>
        <dbReference type="Proteomes" id="UP000452235"/>
    </source>
</evidence>
<evidence type="ECO:0000256" key="2">
    <source>
        <dbReference type="ARBA" id="ARBA00022857"/>
    </source>
</evidence>
<organism evidence="5 6">
    <name type="scientific">Aspergillus terreus</name>
    <dbReference type="NCBI Taxonomy" id="33178"/>
    <lineage>
        <taxon>Eukaryota</taxon>
        <taxon>Fungi</taxon>
        <taxon>Dikarya</taxon>
        <taxon>Ascomycota</taxon>
        <taxon>Pezizomycotina</taxon>
        <taxon>Eurotiomycetes</taxon>
        <taxon>Eurotiomycetidae</taxon>
        <taxon>Eurotiales</taxon>
        <taxon>Aspergillaceae</taxon>
        <taxon>Aspergillus</taxon>
        <taxon>Aspergillus subgen. Circumdati</taxon>
    </lineage>
</organism>
<comment type="caution">
    <text evidence="5">The sequence shown here is derived from an EMBL/GenBank/DDBJ whole genome shotgun (WGS) entry which is preliminary data.</text>
</comment>
<keyword evidence="2" id="KW-0521">NADP</keyword>
<dbReference type="VEuPathDB" id="FungiDB:ATEG_04954"/>
<dbReference type="OrthoDB" id="1933717at2759"/>
<evidence type="ECO:0000256" key="4">
    <source>
        <dbReference type="RuleBase" id="RU000363"/>
    </source>
</evidence>
<name>A0A5M3Z013_ASPTE</name>
<dbReference type="Gene3D" id="3.40.50.720">
    <property type="entry name" value="NAD(P)-binding Rossmann-like Domain"/>
    <property type="match status" value="1"/>
</dbReference>
<proteinExistence type="inferred from homology"/>
<evidence type="ECO:0000313" key="5">
    <source>
        <dbReference type="EMBL" id="GFF15832.1"/>
    </source>
</evidence>
<dbReference type="Proteomes" id="UP000452235">
    <property type="component" value="Unassembled WGS sequence"/>
</dbReference>
<dbReference type="CDD" id="cd05374">
    <property type="entry name" value="17beta-HSD-like_SDR_c"/>
    <property type="match status" value="1"/>
</dbReference>
<dbReference type="GO" id="GO:0044550">
    <property type="term" value="P:secondary metabolite biosynthetic process"/>
    <property type="evidence" value="ECO:0007669"/>
    <property type="project" value="UniProtKB-ARBA"/>
</dbReference>
<dbReference type="Pfam" id="PF00106">
    <property type="entry name" value="adh_short"/>
    <property type="match status" value="1"/>
</dbReference>
<keyword evidence="3" id="KW-0560">Oxidoreductase</keyword>
<dbReference type="AlphaFoldDB" id="A0A5M3Z013"/>
<dbReference type="PANTHER" id="PTHR43976:SF16">
    <property type="entry name" value="SHORT-CHAIN DEHYDROGENASE_REDUCTASE FAMILY PROTEIN"/>
    <property type="match status" value="1"/>
</dbReference>
<sequence length="288" mass="31113">MSVPVWLITGASGGLGEILARRALSEGHLVIGTCRDRRKSSSVIGPLQERGMAVIELDVADTQDYITTKIKQAISIYGHIDILVNNAGYAALGPLERFTEVDVLKQVKTNTLGPLYIAQAALPSMRARRSGMIVNVSSFVGIRGDAANGVYAISKFGLEAWSESLSKEVDEFGISVLVPEFGAFRTNFLDHNVFSQPSKDVVPGYEGSFAESTFDGIKQASQKQPGDPVKGVEHLFKIIMDGGKLNGQKLFRVPIGADAIRVVEDKVARVSADLELARGLEEYDSTLL</sequence>
<dbReference type="EMBL" id="BLJY01000005">
    <property type="protein sequence ID" value="GFF15832.1"/>
    <property type="molecule type" value="Genomic_DNA"/>
</dbReference>
<dbReference type="GO" id="GO:0016491">
    <property type="term" value="F:oxidoreductase activity"/>
    <property type="evidence" value="ECO:0007669"/>
    <property type="project" value="UniProtKB-KW"/>
</dbReference>
<dbReference type="InterPro" id="IPR002347">
    <property type="entry name" value="SDR_fam"/>
</dbReference>
<dbReference type="PANTHER" id="PTHR43976">
    <property type="entry name" value="SHORT CHAIN DEHYDROGENASE"/>
    <property type="match status" value="1"/>
</dbReference>
<evidence type="ECO:0000256" key="3">
    <source>
        <dbReference type="ARBA" id="ARBA00023002"/>
    </source>
</evidence>
<dbReference type="PRINTS" id="PR00081">
    <property type="entry name" value="GDHRDH"/>
</dbReference>
<gene>
    <name evidence="5" type="ORF">ATEIFO6365_0005002200</name>
</gene>
<evidence type="ECO:0000256" key="1">
    <source>
        <dbReference type="ARBA" id="ARBA00006484"/>
    </source>
</evidence>
<protein>
    <submittedName>
        <fullName evidence="5">Short-chain oxidoreductase protein</fullName>
    </submittedName>
</protein>
<dbReference type="PROSITE" id="PS00061">
    <property type="entry name" value="ADH_SHORT"/>
    <property type="match status" value="1"/>
</dbReference>
<dbReference type="SUPFAM" id="SSF51735">
    <property type="entry name" value="NAD(P)-binding Rossmann-fold domains"/>
    <property type="match status" value="1"/>
</dbReference>
<dbReference type="InterPro" id="IPR036291">
    <property type="entry name" value="NAD(P)-bd_dom_sf"/>
</dbReference>